<dbReference type="InterPro" id="IPR042099">
    <property type="entry name" value="ANL_N_sf"/>
</dbReference>
<dbReference type="Gene3D" id="3.40.50.12780">
    <property type="entry name" value="N-terminal domain of ligase-like"/>
    <property type="match status" value="1"/>
</dbReference>
<dbReference type="GO" id="GO:0006631">
    <property type="term" value="P:fatty acid metabolic process"/>
    <property type="evidence" value="ECO:0007669"/>
    <property type="project" value="TreeGrafter"/>
</dbReference>
<keyword evidence="1" id="KW-0812">Transmembrane</keyword>
<keyword evidence="1" id="KW-0472">Membrane</keyword>
<dbReference type="GO" id="GO:0031956">
    <property type="term" value="F:medium-chain fatty acid-CoA ligase activity"/>
    <property type="evidence" value="ECO:0007669"/>
    <property type="project" value="TreeGrafter"/>
</dbReference>
<dbReference type="Pfam" id="PF00501">
    <property type="entry name" value="AMP-binding"/>
    <property type="match status" value="1"/>
</dbReference>
<organism evidence="3 4">
    <name type="scientific">Antarcticibacterium arcticum</name>
    <dbReference type="NCBI Taxonomy" id="2585771"/>
    <lineage>
        <taxon>Bacteria</taxon>
        <taxon>Pseudomonadati</taxon>
        <taxon>Bacteroidota</taxon>
        <taxon>Flavobacteriia</taxon>
        <taxon>Flavobacteriales</taxon>
        <taxon>Flavobacteriaceae</taxon>
        <taxon>Antarcticibacterium</taxon>
    </lineage>
</organism>
<reference evidence="3 4" key="1">
    <citation type="submission" date="2019-08" db="EMBL/GenBank/DDBJ databases">
        <title>Antarcticibacterium arcticum sp. nov., a bacterium isolated from marine sediment of the Canadian Beaufort Sea.</title>
        <authorList>
            <person name="Lee Y.M."/>
            <person name="Baek K."/>
            <person name="Lee D.-H."/>
            <person name="Shin S.C."/>
            <person name="Jin Y.K."/>
            <person name="Park Y."/>
        </authorList>
    </citation>
    <scope>NUCLEOTIDE SEQUENCE [LARGE SCALE GENOMIC DNA]</scope>
    <source>
        <strain evidence="3 4">PAMC 28998</strain>
    </source>
</reference>
<keyword evidence="4" id="KW-1185">Reference proteome</keyword>
<proteinExistence type="predicted"/>
<evidence type="ECO:0000259" key="2">
    <source>
        <dbReference type="Pfam" id="PF00501"/>
    </source>
</evidence>
<dbReference type="AlphaFoldDB" id="A0A5B8YMZ6"/>
<dbReference type="SUPFAM" id="SSF56801">
    <property type="entry name" value="Acetyl-CoA synthetase-like"/>
    <property type="match status" value="1"/>
</dbReference>
<gene>
    <name evidence="3" type="ORF">FK178_13400</name>
</gene>
<protein>
    <submittedName>
        <fullName evidence="3">AMP-binding protein</fullName>
    </submittedName>
</protein>
<dbReference type="InterPro" id="IPR000873">
    <property type="entry name" value="AMP-dep_synth/lig_dom"/>
</dbReference>
<name>A0A5B8YMZ6_9FLAO</name>
<evidence type="ECO:0000313" key="4">
    <source>
        <dbReference type="Proteomes" id="UP000321954"/>
    </source>
</evidence>
<dbReference type="EMBL" id="CP042476">
    <property type="protein sequence ID" value="QED38648.1"/>
    <property type="molecule type" value="Genomic_DNA"/>
</dbReference>
<feature type="domain" description="AMP-dependent synthetase/ligase" evidence="2">
    <location>
        <begin position="3"/>
        <end position="329"/>
    </location>
</feature>
<evidence type="ECO:0000313" key="3">
    <source>
        <dbReference type="EMBL" id="QED38648.1"/>
    </source>
</evidence>
<accession>A0A5B8YMZ6</accession>
<sequence>MYFTGHDLLEGVAFVCRSLQLKKIKQGNRILLGIPFSFELICAILGIMAYGATPVLPPANSRETDLLRLIFSHKIKAVYLKNPEDHIKRILSFIRVKTLAQDSALQKTAYFSPVLVSAEQPALISFSSGTTGKPSAAIRTHQILKAQHLALKQSFPPLPGQQDLPLFPNILLHNLSLGITTLIPDIPDLDVRETDPEKIIAQLLDEGIDSLTGNVHYFKILVSYLQKEKLILPSVKKLGIGGSPVPEYLPHLLQNYFVNASVYIIYGSTQAEPIAVRQVTEERKNPSRGYFVGTVHPGIELRIISHLTNKEITGPNDSGLVEVSGEHVVTQPGNKWLNTGDHGFLNDKGELYLTGRSGNEGRLQGFQHYQLEHVLAHVAGVNYAAAIYDPKGFRIYVQGKTPIRELKLALEKHFPASIIGTVESIEKMPLDQRHYSKILYKDLCIPNLKM</sequence>
<feature type="transmembrane region" description="Helical" evidence="1">
    <location>
        <begin position="30"/>
        <end position="52"/>
    </location>
</feature>
<dbReference type="OrthoDB" id="9765680at2"/>
<dbReference type="Proteomes" id="UP000321954">
    <property type="component" value="Chromosome"/>
</dbReference>
<evidence type="ECO:0000256" key="1">
    <source>
        <dbReference type="SAM" id="Phobius"/>
    </source>
</evidence>
<dbReference type="PANTHER" id="PTHR43201:SF32">
    <property type="entry name" value="2-SUCCINYLBENZOATE--COA LIGASE, CHLOROPLASTIC_PEROXISOMAL"/>
    <property type="match status" value="1"/>
</dbReference>
<dbReference type="PANTHER" id="PTHR43201">
    <property type="entry name" value="ACYL-COA SYNTHETASE"/>
    <property type="match status" value="1"/>
</dbReference>
<dbReference type="KEGG" id="anp:FK178_13400"/>
<keyword evidence="1" id="KW-1133">Transmembrane helix</keyword>